<dbReference type="HOGENOM" id="CLU_2270665_0_0_1"/>
<dbReference type="Proteomes" id="UP000008021">
    <property type="component" value="Chromosome 5"/>
</dbReference>
<dbReference type="Gramene" id="OMERI05G03240.1">
    <property type="protein sequence ID" value="OMERI05G03240.1"/>
    <property type="gene ID" value="OMERI05G03240"/>
</dbReference>
<reference evidence="2" key="2">
    <citation type="submission" date="2018-05" db="EMBL/GenBank/DDBJ databases">
        <title>OmerRS3 (Oryza meridionalis Reference Sequence Version 3).</title>
        <authorList>
            <person name="Zhang J."/>
            <person name="Kudrna D."/>
            <person name="Lee S."/>
            <person name="Talag J."/>
            <person name="Welchert J."/>
            <person name="Wing R.A."/>
        </authorList>
    </citation>
    <scope>NUCLEOTIDE SEQUENCE [LARGE SCALE GENOMIC DNA]</scope>
    <source>
        <strain evidence="2">cv. OR44</strain>
    </source>
</reference>
<dbReference type="eggNOG" id="ENOG502R5PN">
    <property type="taxonomic scope" value="Eukaryota"/>
</dbReference>
<evidence type="ECO:0000313" key="2">
    <source>
        <dbReference type="EnsemblPlants" id="OMERI05G03240.1"/>
    </source>
</evidence>
<evidence type="ECO:0000256" key="1">
    <source>
        <dbReference type="SAM" id="MobiDB-lite"/>
    </source>
</evidence>
<keyword evidence="3" id="KW-1185">Reference proteome</keyword>
<accession>A0A0E0DM09</accession>
<evidence type="ECO:0000313" key="3">
    <source>
        <dbReference type="Proteomes" id="UP000008021"/>
    </source>
</evidence>
<name>A0A0E0DM09_9ORYZ</name>
<reference evidence="2" key="1">
    <citation type="submission" date="2015-04" db="UniProtKB">
        <authorList>
            <consortium name="EnsemblPlants"/>
        </authorList>
    </citation>
    <scope>IDENTIFICATION</scope>
</reference>
<feature type="region of interest" description="Disordered" evidence="1">
    <location>
        <begin position="1"/>
        <end position="53"/>
    </location>
</feature>
<feature type="region of interest" description="Disordered" evidence="1">
    <location>
        <begin position="90"/>
        <end position="115"/>
    </location>
</feature>
<sequence length="115" mass="11976">MVARKKSPPPWKTKGEAGSSAAGSQQPRGGGVAEKAKKKKKETPLPPLLPPGTAVEVLRNGAWAGGGTVTIRNDRTYMVRLAGGMTVLATRRRVRPSPPPATADVSPEPDKVAGD</sequence>
<proteinExistence type="predicted"/>
<protein>
    <submittedName>
        <fullName evidence="2">Uncharacterized protein</fullName>
    </submittedName>
</protein>
<dbReference type="EnsemblPlants" id="OMERI05G03240.1">
    <property type="protein sequence ID" value="OMERI05G03240.1"/>
    <property type="gene ID" value="OMERI05G03240"/>
</dbReference>
<dbReference type="AlphaFoldDB" id="A0A0E0DM09"/>
<organism evidence="2">
    <name type="scientific">Oryza meridionalis</name>
    <dbReference type="NCBI Taxonomy" id="40149"/>
    <lineage>
        <taxon>Eukaryota</taxon>
        <taxon>Viridiplantae</taxon>
        <taxon>Streptophyta</taxon>
        <taxon>Embryophyta</taxon>
        <taxon>Tracheophyta</taxon>
        <taxon>Spermatophyta</taxon>
        <taxon>Magnoliopsida</taxon>
        <taxon>Liliopsida</taxon>
        <taxon>Poales</taxon>
        <taxon>Poaceae</taxon>
        <taxon>BOP clade</taxon>
        <taxon>Oryzoideae</taxon>
        <taxon>Oryzeae</taxon>
        <taxon>Oryzinae</taxon>
        <taxon>Oryza</taxon>
    </lineage>
</organism>